<evidence type="ECO:0000313" key="4">
    <source>
        <dbReference type="Proteomes" id="UP000247498"/>
    </source>
</evidence>
<protein>
    <recommendedName>
        <fullName evidence="2">PhoD-like phosphatase domain-containing protein</fullName>
    </recommendedName>
</protein>
<evidence type="ECO:0000256" key="1">
    <source>
        <dbReference type="SAM" id="MobiDB-lite"/>
    </source>
</evidence>
<dbReference type="AlphaFoldDB" id="A0A2V0PEF3"/>
<dbReference type="Proteomes" id="UP000247498">
    <property type="component" value="Unassembled WGS sequence"/>
</dbReference>
<comment type="caution">
    <text evidence="3">The sequence shown here is derived from an EMBL/GenBank/DDBJ whole genome shotgun (WGS) entry which is preliminary data.</text>
</comment>
<reference evidence="3 4" key="1">
    <citation type="journal article" date="2018" name="Sci. Rep.">
        <title>Raphidocelis subcapitata (=Pseudokirchneriella subcapitata) provides an insight into genome evolution and environmental adaptations in the Sphaeropleales.</title>
        <authorList>
            <person name="Suzuki S."/>
            <person name="Yamaguchi H."/>
            <person name="Nakajima N."/>
            <person name="Kawachi M."/>
        </authorList>
    </citation>
    <scope>NUCLEOTIDE SEQUENCE [LARGE SCALE GENOMIC DNA]</scope>
    <source>
        <strain evidence="3 4">NIES-35</strain>
    </source>
</reference>
<proteinExistence type="predicted"/>
<feature type="compositionally biased region" description="Basic and acidic residues" evidence="1">
    <location>
        <begin position="241"/>
        <end position="257"/>
    </location>
</feature>
<feature type="region of interest" description="Disordered" evidence="1">
    <location>
        <begin position="211"/>
        <end position="257"/>
    </location>
</feature>
<organism evidence="3 4">
    <name type="scientific">Raphidocelis subcapitata</name>
    <dbReference type="NCBI Taxonomy" id="307507"/>
    <lineage>
        <taxon>Eukaryota</taxon>
        <taxon>Viridiplantae</taxon>
        <taxon>Chlorophyta</taxon>
        <taxon>core chlorophytes</taxon>
        <taxon>Chlorophyceae</taxon>
        <taxon>CS clade</taxon>
        <taxon>Sphaeropleales</taxon>
        <taxon>Selenastraceae</taxon>
        <taxon>Raphidocelis</taxon>
    </lineage>
</organism>
<dbReference type="OrthoDB" id="9999821at2759"/>
<dbReference type="PANTHER" id="PTHR46689">
    <property type="entry name" value="MEMBRANE PROTEIN, PUTATIVE-RELATED"/>
    <property type="match status" value="1"/>
</dbReference>
<evidence type="ECO:0000259" key="2">
    <source>
        <dbReference type="Pfam" id="PF19050"/>
    </source>
</evidence>
<accession>A0A2V0PEF3</accession>
<name>A0A2V0PEF3_9CHLO</name>
<dbReference type="Pfam" id="PF19050">
    <property type="entry name" value="PhoD_2"/>
    <property type="match status" value="1"/>
</dbReference>
<keyword evidence="4" id="KW-1185">Reference proteome</keyword>
<evidence type="ECO:0000313" key="3">
    <source>
        <dbReference type="EMBL" id="GBF95465.1"/>
    </source>
</evidence>
<dbReference type="InterPro" id="IPR043904">
    <property type="entry name" value="PhoD_2-like"/>
</dbReference>
<dbReference type="PANTHER" id="PTHR46689:SF1">
    <property type="entry name" value="PHOD-LIKE PHOSPHATASE DOMAIN-CONTAINING PROTEIN"/>
    <property type="match status" value="1"/>
</dbReference>
<dbReference type="InParanoid" id="A0A2V0PEF3"/>
<feature type="domain" description="PhoD-like phosphatase" evidence="2">
    <location>
        <begin position="2"/>
        <end position="107"/>
    </location>
</feature>
<dbReference type="GO" id="GO:0016020">
    <property type="term" value="C:membrane"/>
    <property type="evidence" value="ECO:0007669"/>
    <property type="project" value="TreeGrafter"/>
</dbReference>
<sequence length="257" mass="27922">MLAKIKNLRVSFISGDVHLATTGRLYSYPKPADLGRDFRFMPQIVSSAIANAPPPDGLVSALHLLGRAGFTNKVTRNKMCKLFDADGKHRLLNRRNWCEVWELDQNADSHISPVQPGQPSLPGALVFSLRVETFDPKLGQDADSAAIREYQTVAPVLEKPVASAAARHGRHGIAHTKDVYGTRYGQWKDRYKPAKAAAPPRRARSIRLVSVTQGNGAGAGGGAARERALRLQGAPGSGEPESPHAVDEPEQSRFFDS</sequence>
<gene>
    <name evidence="3" type="ORF">Rsub_07815</name>
</gene>
<dbReference type="EMBL" id="BDRX01000065">
    <property type="protein sequence ID" value="GBF95465.1"/>
    <property type="molecule type" value="Genomic_DNA"/>
</dbReference>
<dbReference type="STRING" id="307507.A0A2V0PEF3"/>